<evidence type="ECO:0000313" key="3">
    <source>
        <dbReference type="EMBL" id="KAK7022908.1"/>
    </source>
</evidence>
<dbReference type="PANTHER" id="PTHR15323:SF6">
    <property type="entry name" value="CELL DIVISION CYCLE PROTEIN 123 HOMOLOG"/>
    <property type="match status" value="1"/>
</dbReference>
<evidence type="ECO:0000256" key="2">
    <source>
        <dbReference type="SAM" id="MobiDB-lite"/>
    </source>
</evidence>
<dbReference type="GO" id="GO:0005737">
    <property type="term" value="C:cytoplasm"/>
    <property type="evidence" value="ECO:0007669"/>
    <property type="project" value="TreeGrafter"/>
</dbReference>
<comment type="similarity">
    <text evidence="1">Belongs to the CDC123 family.</text>
</comment>
<keyword evidence="4" id="KW-1185">Reference proteome</keyword>
<evidence type="ECO:0000256" key="1">
    <source>
        <dbReference type="ARBA" id="ARBA00011047"/>
    </source>
</evidence>
<evidence type="ECO:0008006" key="5">
    <source>
        <dbReference type="Google" id="ProtNLM"/>
    </source>
</evidence>
<name>A0AAN8WMY8_HALRR</name>
<organism evidence="3 4">
    <name type="scientific">Halocaridina rubra</name>
    <name type="common">Hawaiian red shrimp</name>
    <dbReference type="NCBI Taxonomy" id="373956"/>
    <lineage>
        <taxon>Eukaryota</taxon>
        <taxon>Metazoa</taxon>
        <taxon>Ecdysozoa</taxon>
        <taxon>Arthropoda</taxon>
        <taxon>Crustacea</taxon>
        <taxon>Multicrustacea</taxon>
        <taxon>Malacostraca</taxon>
        <taxon>Eumalacostraca</taxon>
        <taxon>Eucarida</taxon>
        <taxon>Decapoda</taxon>
        <taxon>Pleocyemata</taxon>
        <taxon>Caridea</taxon>
        <taxon>Atyoidea</taxon>
        <taxon>Atyidae</taxon>
        <taxon>Halocaridina</taxon>
    </lineage>
</organism>
<evidence type="ECO:0000313" key="4">
    <source>
        <dbReference type="Proteomes" id="UP001381693"/>
    </source>
</evidence>
<feature type="region of interest" description="Disordered" evidence="2">
    <location>
        <begin position="49"/>
        <end position="86"/>
    </location>
</feature>
<dbReference type="Proteomes" id="UP001381693">
    <property type="component" value="Unassembled WGS sequence"/>
</dbReference>
<reference evidence="3 4" key="1">
    <citation type="submission" date="2023-11" db="EMBL/GenBank/DDBJ databases">
        <title>Halocaridina rubra genome assembly.</title>
        <authorList>
            <person name="Smith C."/>
        </authorList>
    </citation>
    <scope>NUCLEOTIDE SEQUENCE [LARGE SCALE GENOMIC DNA]</scope>
    <source>
        <strain evidence="3">EP-1</strain>
        <tissue evidence="3">Whole</tissue>
    </source>
</reference>
<protein>
    <recommendedName>
        <fullName evidence="5">Cell division cycle protein 123 homolog</fullName>
    </recommendedName>
</protein>
<proteinExistence type="inferred from homology"/>
<gene>
    <name evidence="3" type="ORF">SK128_016043</name>
</gene>
<sequence length="381" mass="44035">MKKMKVHEMFTCALPNWYEKFKKHTIESIFLPIPPDVLAYLQDNGTLVLPEGSLPETQNNPSSKENDEDNEWDNNETPEDAAQVKGPNFEAFNNKIKDAIAQVGGSVFPKLNWSAPKDAKWIALNNSLRCSTPGDIYLLTKSSTFSMHDLTQPYKDCHDQDEVDTSVDYVLVLRKWMEINPAYEFRCFVRDKELIGISQRDVSQSYPCIGPEKPNIISDIQSFWHETIENKFPLESYTFDIYRPAKDSIILIDFNVFGPTTDCLLFDWVEFKVLEDIPPPPIPEPRDDSLYEEIDAYERSRRNMSDNRRCPSPVFSSENPDFRYISRVTGIQPSPYMSFGLPQDFVDLSTGRDPQKLIDYLTWRTNISDDLYDSSDEEQHC</sequence>
<dbReference type="Pfam" id="PF07065">
    <property type="entry name" value="D123"/>
    <property type="match status" value="1"/>
</dbReference>
<accession>A0AAN8WMY8</accession>
<dbReference type="AlphaFoldDB" id="A0AAN8WMY8"/>
<comment type="caution">
    <text evidence="3">The sequence shown here is derived from an EMBL/GenBank/DDBJ whole genome shotgun (WGS) entry which is preliminary data.</text>
</comment>
<dbReference type="EMBL" id="JAXCGZ010022830">
    <property type="protein sequence ID" value="KAK7022908.1"/>
    <property type="molecule type" value="Genomic_DNA"/>
</dbReference>
<dbReference type="InterPro" id="IPR009772">
    <property type="entry name" value="CDC123"/>
</dbReference>
<feature type="compositionally biased region" description="Acidic residues" evidence="2">
    <location>
        <begin position="66"/>
        <end position="79"/>
    </location>
</feature>
<dbReference type="PANTHER" id="PTHR15323">
    <property type="entry name" value="D123 PROTEIN"/>
    <property type="match status" value="1"/>
</dbReference>